<name>A0ABT1US95_9ACTN</name>
<evidence type="ECO:0000256" key="6">
    <source>
        <dbReference type="ARBA" id="ARBA00037908"/>
    </source>
</evidence>
<keyword evidence="16" id="KW-1185">Reference proteome</keyword>
<dbReference type="CDD" id="cd08254">
    <property type="entry name" value="hydroxyacyl_CoA_DH"/>
    <property type="match status" value="1"/>
</dbReference>
<protein>
    <recommendedName>
        <fullName evidence="9">2-deoxy-scyllo-inosamine dehydrogenase</fullName>
        <ecNumber evidence="8">1.1.1.329</ecNumber>
    </recommendedName>
</protein>
<dbReference type="SUPFAM" id="SSF51735">
    <property type="entry name" value="NAD(P)-binding Rossmann-fold domains"/>
    <property type="match status" value="1"/>
</dbReference>
<reference evidence="15 16" key="1">
    <citation type="submission" date="2022-07" db="EMBL/GenBank/DDBJ databases">
        <authorList>
            <person name="Phongsopitanun W."/>
            <person name="Tanasupawat S."/>
        </authorList>
    </citation>
    <scope>NUCLEOTIDE SEQUENCE [LARGE SCALE GENOMIC DNA]</scope>
    <source>
        <strain evidence="15 16">RCU-064</strain>
    </source>
</reference>
<organism evidence="15 16">
    <name type="scientific">Streptomyces rugosispiralis</name>
    <dbReference type="NCBI Taxonomy" id="2967341"/>
    <lineage>
        <taxon>Bacteria</taxon>
        <taxon>Bacillati</taxon>
        <taxon>Actinomycetota</taxon>
        <taxon>Actinomycetes</taxon>
        <taxon>Kitasatosporales</taxon>
        <taxon>Streptomycetaceae</taxon>
        <taxon>Streptomyces</taxon>
    </lineage>
</organism>
<evidence type="ECO:0000313" key="16">
    <source>
        <dbReference type="Proteomes" id="UP001204746"/>
    </source>
</evidence>
<dbReference type="InterPro" id="IPR011032">
    <property type="entry name" value="GroES-like_sf"/>
</dbReference>
<evidence type="ECO:0000313" key="15">
    <source>
        <dbReference type="EMBL" id="MCQ8187201.1"/>
    </source>
</evidence>
<dbReference type="InterPro" id="IPR020843">
    <property type="entry name" value="ER"/>
</dbReference>
<evidence type="ECO:0000256" key="1">
    <source>
        <dbReference type="ARBA" id="ARBA00001947"/>
    </source>
</evidence>
<dbReference type="InterPro" id="IPR002328">
    <property type="entry name" value="ADH_Zn_CS"/>
</dbReference>
<evidence type="ECO:0000256" key="7">
    <source>
        <dbReference type="ARBA" id="ARBA00038004"/>
    </source>
</evidence>
<evidence type="ECO:0000259" key="14">
    <source>
        <dbReference type="SMART" id="SM00829"/>
    </source>
</evidence>
<feature type="compositionally biased region" description="Low complexity" evidence="13">
    <location>
        <begin position="11"/>
        <end position="21"/>
    </location>
</feature>
<gene>
    <name evidence="15" type="ORF">NP777_02820</name>
</gene>
<dbReference type="Pfam" id="PF00107">
    <property type="entry name" value="ADH_zinc_N"/>
    <property type="match status" value="1"/>
</dbReference>
<dbReference type="RefSeq" id="WP_256648382.1">
    <property type="nucleotide sequence ID" value="NZ_JANIAA010000001.1"/>
</dbReference>
<evidence type="ECO:0000256" key="11">
    <source>
        <dbReference type="ARBA" id="ARBA00049085"/>
    </source>
</evidence>
<evidence type="ECO:0000256" key="9">
    <source>
        <dbReference type="ARBA" id="ARBA00039387"/>
    </source>
</evidence>
<evidence type="ECO:0000256" key="4">
    <source>
        <dbReference type="ARBA" id="ARBA00023002"/>
    </source>
</evidence>
<accession>A0ABT1US95</accession>
<evidence type="ECO:0000256" key="13">
    <source>
        <dbReference type="SAM" id="MobiDB-lite"/>
    </source>
</evidence>
<evidence type="ECO:0000256" key="10">
    <source>
        <dbReference type="ARBA" id="ARBA00048685"/>
    </source>
</evidence>
<dbReference type="Proteomes" id="UP001204746">
    <property type="component" value="Unassembled WGS sequence"/>
</dbReference>
<comment type="catalytic activity">
    <reaction evidence="11">
        <text>2-deoxy-scyllo-inosamine + NADP(+) = 3-amino-2,3-dideoxy-scyllo-inosose + NADPH + H(+)</text>
        <dbReference type="Rhea" id="RHEA:33879"/>
        <dbReference type="ChEBI" id="CHEBI:15378"/>
        <dbReference type="ChEBI" id="CHEBI:57783"/>
        <dbReference type="ChEBI" id="CHEBI:58349"/>
        <dbReference type="ChEBI" id="CHEBI:65002"/>
        <dbReference type="ChEBI" id="CHEBI:65003"/>
        <dbReference type="EC" id="1.1.1.329"/>
    </reaction>
</comment>
<dbReference type="PANTHER" id="PTHR43401:SF2">
    <property type="entry name" value="L-THREONINE 3-DEHYDROGENASE"/>
    <property type="match status" value="1"/>
</dbReference>
<dbReference type="PROSITE" id="PS00059">
    <property type="entry name" value="ADH_ZINC"/>
    <property type="match status" value="1"/>
</dbReference>
<comment type="similarity">
    <text evidence="7">Belongs to the zinc-containing alcohol dehydrogenase family. DOIA dehydrogenase subfamily.</text>
</comment>
<evidence type="ECO:0000256" key="3">
    <source>
        <dbReference type="ARBA" id="ARBA00022833"/>
    </source>
</evidence>
<comment type="caution">
    <text evidence="15">The sequence shown here is derived from an EMBL/GenBank/DDBJ whole genome shotgun (WGS) entry which is preliminary data.</text>
</comment>
<comment type="catalytic activity">
    <reaction evidence="10">
        <text>2-deoxy-scyllo-inosamine + NAD(+) = 3-amino-2,3-dideoxy-scyllo-inosose + NADH + H(+)</text>
        <dbReference type="Rhea" id="RHEA:33883"/>
        <dbReference type="ChEBI" id="CHEBI:15378"/>
        <dbReference type="ChEBI" id="CHEBI:57540"/>
        <dbReference type="ChEBI" id="CHEBI:57945"/>
        <dbReference type="ChEBI" id="CHEBI:65002"/>
        <dbReference type="ChEBI" id="CHEBI:65003"/>
        <dbReference type="EC" id="1.1.1.329"/>
    </reaction>
</comment>
<comment type="function">
    <text evidence="5">Catalyzes the oxidation of 2-deoxy-scyllo-inosamine (DOIA) with NAD(+) or NADP(+), forming 3-amino-2,3-dideoxy-scyllo-inosose (amino-DOI).</text>
</comment>
<dbReference type="EC" id="1.1.1.329" evidence="8"/>
<dbReference type="SUPFAM" id="SSF50129">
    <property type="entry name" value="GroES-like"/>
    <property type="match status" value="1"/>
</dbReference>
<evidence type="ECO:0000256" key="2">
    <source>
        <dbReference type="ARBA" id="ARBA00022723"/>
    </source>
</evidence>
<dbReference type="InterPro" id="IPR050129">
    <property type="entry name" value="Zn_alcohol_dh"/>
</dbReference>
<evidence type="ECO:0000256" key="5">
    <source>
        <dbReference type="ARBA" id="ARBA00037678"/>
    </source>
</evidence>
<dbReference type="InterPro" id="IPR013154">
    <property type="entry name" value="ADH-like_N"/>
</dbReference>
<feature type="domain" description="Enoyl reductase (ER)" evidence="14">
    <location>
        <begin position="49"/>
        <end position="379"/>
    </location>
</feature>
<keyword evidence="3 12" id="KW-0862">Zinc</keyword>
<proteinExistence type="inferred from homology"/>
<evidence type="ECO:0000256" key="8">
    <source>
        <dbReference type="ARBA" id="ARBA00039102"/>
    </source>
</evidence>
<dbReference type="SMART" id="SM00829">
    <property type="entry name" value="PKS_ER"/>
    <property type="match status" value="1"/>
</dbReference>
<keyword evidence="2 12" id="KW-0479">Metal-binding</keyword>
<keyword evidence="4" id="KW-0560">Oxidoreductase</keyword>
<comment type="pathway">
    <text evidence="6">Metabolic intermediate biosynthesis; 2-deoxystreptamine biosynthesis; 2-deoxystreptamine from D-glucose 6-phosphate: step 3/4.</text>
</comment>
<feature type="region of interest" description="Disordered" evidence="13">
    <location>
        <begin position="1"/>
        <end position="21"/>
    </location>
</feature>
<dbReference type="Gene3D" id="3.90.180.10">
    <property type="entry name" value="Medium-chain alcohol dehydrogenases, catalytic domain"/>
    <property type="match status" value="1"/>
</dbReference>
<dbReference type="EMBL" id="JANIAA010000001">
    <property type="protein sequence ID" value="MCQ8187201.1"/>
    <property type="molecule type" value="Genomic_DNA"/>
</dbReference>
<sequence length="381" mass="39494">MTLDARPIRTGADSADSADSTDSAASAAGAVADGLPATMRAARFDTAAGTLKVEDVPVPRPGAGEVVVKVAACGICQSDLSQLDGHIPPRLPVVTPGHEASGVVAAVGDGAGHWKAGDRVVLGAGKACGTCPACRFGGGTNTCEDLQVMAFHYDGAWAEYVLTDATTLIAVPDSVPLEHAAVLADAVSTPYGAIDTAQLRSAESVGVWGLGGLGTHLVQLTRVCGASPIVALDPLPAARERALALGADFALDPTDGYTKARLKEITGGKGLDVAFDCVGRTPSFTQAERALGHRGRLVLVGISPDPLAVGPELHFVRNRHTVIGHTGYRMEHLEDLVELTARGRLDISGSVSAILPLEEVNEGIRRLREREGNPIRILLRP</sequence>
<evidence type="ECO:0000256" key="12">
    <source>
        <dbReference type="RuleBase" id="RU361277"/>
    </source>
</evidence>
<dbReference type="PANTHER" id="PTHR43401">
    <property type="entry name" value="L-THREONINE 3-DEHYDROGENASE"/>
    <property type="match status" value="1"/>
</dbReference>
<dbReference type="Gene3D" id="3.40.50.720">
    <property type="entry name" value="NAD(P)-binding Rossmann-like Domain"/>
    <property type="match status" value="1"/>
</dbReference>
<comment type="cofactor">
    <cofactor evidence="1 12">
        <name>Zn(2+)</name>
        <dbReference type="ChEBI" id="CHEBI:29105"/>
    </cofactor>
</comment>
<dbReference type="Pfam" id="PF08240">
    <property type="entry name" value="ADH_N"/>
    <property type="match status" value="1"/>
</dbReference>
<dbReference type="InterPro" id="IPR013149">
    <property type="entry name" value="ADH-like_C"/>
</dbReference>
<dbReference type="InterPro" id="IPR036291">
    <property type="entry name" value="NAD(P)-bd_dom_sf"/>
</dbReference>